<dbReference type="InterPro" id="IPR000998">
    <property type="entry name" value="MAM_dom"/>
</dbReference>
<dbReference type="InterPro" id="IPR013320">
    <property type="entry name" value="ConA-like_dom_sf"/>
</dbReference>
<accession>A0A4W3GQ32</accession>
<dbReference type="Pfam" id="PF00629">
    <property type="entry name" value="MAM"/>
    <property type="match status" value="1"/>
</dbReference>
<dbReference type="PANTHER" id="PTHR23282">
    <property type="entry name" value="APICAL ENDOSOMAL GLYCOPROTEIN PRECURSOR"/>
    <property type="match status" value="1"/>
</dbReference>
<dbReference type="GO" id="GO:0016020">
    <property type="term" value="C:membrane"/>
    <property type="evidence" value="ECO:0007669"/>
    <property type="project" value="InterPro"/>
</dbReference>
<feature type="domain" description="MAM" evidence="1">
    <location>
        <begin position="1"/>
        <end position="123"/>
    </location>
</feature>
<evidence type="ECO:0000313" key="3">
    <source>
        <dbReference type="Proteomes" id="UP000314986"/>
    </source>
</evidence>
<dbReference type="PANTHER" id="PTHR23282:SF137">
    <property type="entry name" value="MAM DOMAIN-CONTAINING GLYCOSYLPHOSPHATIDYLINOSITOL ANCHOR PROTEIN 2"/>
    <property type="match status" value="1"/>
</dbReference>
<dbReference type="Proteomes" id="UP000314986">
    <property type="component" value="Unassembled WGS sequence"/>
</dbReference>
<dbReference type="CDD" id="cd06263">
    <property type="entry name" value="MAM"/>
    <property type="match status" value="1"/>
</dbReference>
<keyword evidence="3" id="KW-1185">Reference proteome</keyword>
<reference evidence="2" key="5">
    <citation type="submission" date="2025-09" db="UniProtKB">
        <authorList>
            <consortium name="Ensembl"/>
        </authorList>
    </citation>
    <scope>IDENTIFICATION</scope>
</reference>
<dbReference type="AlphaFoldDB" id="A0A4W3GQ32"/>
<dbReference type="Ensembl" id="ENSCMIT00000005848.1">
    <property type="protein sequence ID" value="ENSCMIP00000005656.1"/>
    <property type="gene ID" value="ENSCMIG00000003222.1"/>
</dbReference>
<organism evidence="2 3">
    <name type="scientific">Callorhinchus milii</name>
    <name type="common">Ghost shark</name>
    <dbReference type="NCBI Taxonomy" id="7868"/>
    <lineage>
        <taxon>Eukaryota</taxon>
        <taxon>Metazoa</taxon>
        <taxon>Chordata</taxon>
        <taxon>Craniata</taxon>
        <taxon>Vertebrata</taxon>
        <taxon>Chondrichthyes</taxon>
        <taxon>Holocephali</taxon>
        <taxon>Chimaeriformes</taxon>
        <taxon>Callorhinchidae</taxon>
        <taxon>Callorhinchus</taxon>
    </lineage>
</organism>
<dbReference type="PROSITE" id="PS50060">
    <property type="entry name" value="MAM_2"/>
    <property type="match status" value="1"/>
</dbReference>
<proteinExistence type="predicted"/>
<reference evidence="3" key="2">
    <citation type="journal article" date="2007" name="PLoS Biol.">
        <title>Survey sequencing and comparative analysis of the elephant shark (Callorhinchus milii) genome.</title>
        <authorList>
            <person name="Venkatesh B."/>
            <person name="Kirkness E.F."/>
            <person name="Loh Y.H."/>
            <person name="Halpern A.L."/>
            <person name="Lee A.P."/>
            <person name="Johnson J."/>
            <person name="Dandona N."/>
            <person name="Viswanathan L.D."/>
            <person name="Tay A."/>
            <person name="Venter J.C."/>
            <person name="Strausberg R.L."/>
            <person name="Brenner S."/>
        </authorList>
    </citation>
    <scope>NUCLEOTIDE SEQUENCE [LARGE SCALE GENOMIC DNA]</scope>
</reference>
<sequence>MYIETSRPREKGEKARLLSPVFSTLPKNPYGSTNSAYCVNFYYNMYGKHIGTLNLFLRLKGQTVTESLIWSMSGNRGERWMQANININPSGTFQLIFEGIRGPGIEGDIAIDDVTVTESECTKVNQPVNNLKTGSEASALIHIWLLPVTLLIAMLSHGR</sequence>
<dbReference type="Gene3D" id="2.60.120.200">
    <property type="match status" value="1"/>
</dbReference>
<dbReference type="InterPro" id="IPR051560">
    <property type="entry name" value="MAM_domain-containing"/>
</dbReference>
<dbReference type="SMART" id="SM00137">
    <property type="entry name" value="MAM"/>
    <property type="match status" value="1"/>
</dbReference>
<protein>
    <submittedName>
        <fullName evidence="2">MAM domain containing glycosylphosphatidylinositol anchor 2</fullName>
    </submittedName>
</protein>
<evidence type="ECO:0000313" key="2">
    <source>
        <dbReference type="Ensembl" id="ENSCMIP00000005656.1"/>
    </source>
</evidence>
<name>A0A4W3GQ32_CALMI</name>
<dbReference type="SUPFAM" id="SSF49899">
    <property type="entry name" value="Concanavalin A-like lectins/glucanases"/>
    <property type="match status" value="1"/>
</dbReference>
<reference evidence="2" key="4">
    <citation type="submission" date="2025-08" db="UniProtKB">
        <authorList>
            <consortium name="Ensembl"/>
        </authorList>
    </citation>
    <scope>IDENTIFICATION</scope>
</reference>
<reference evidence="3" key="1">
    <citation type="journal article" date="2006" name="Science">
        <title>Ancient noncoding elements conserved in the human genome.</title>
        <authorList>
            <person name="Venkatesh B."/>
            <person name="Kirkness E.F."/>
            <person name="Loh Y.H."/>
            <person name="Halpern A.L."/>
            <person name="Lee A.P."/>
            <person name="Johnson J."/>
            <person name="Dandona N."/>
            <person name="Viswanathan L.D."/>
            <person name="Tay A."/>
            <person name="Venter J.C."/>
            <person name="Strausberg R.L."/>
            <person name="Brenner S."/>
        </authorList>
    </citation>
    <scope>NUCLEOTIDE SEQUENCE [LARGE SCALE GENOMIC DNA]</scope>
</reference>
<dbReference type="GeneTree" id="ENSGT00940000155369"/>
<reference evidence="3" key="3">
    <citation type="journal article" date="2014" name="Nature">
        <title>Elephant shark genome provides unique insights into gnathostome evolution.</title>
        <authorList>
            <consortium name="International Elephant Shark Genome Sequencing Consortium"/>
            <person name="Venkatesh B."/>
            <person name="Lee A.P."/>
            <person name="Ravi V."/>
            <person name="Maurya A.K."/>
            <person name="Lian M.M."/>
            <person name="Swann J.B."/>
            <person name="Ohta Y."/>
            <person name="Flajnik M.F."/>
            <person name="Sutoh Y."/>
            <person name="Kasahara M."/>
            <person name="Hoon S."/>
            <person name="Gangu V."/>
            <person name="Roy S.W."/>
            <person name="Irimia M."/>
            <person name="Korzh V."/>
            <person name="Kondrychyn I."/>
            <person name="Lim Z.W."/>
            <person name="Tay B.H."/>
            <person name="Tohari S."/>
            <person name="Kong K.W."/>
            <person name="Ho S."/>
            <person name="Lorente-Galdos B."/>
            <person name="Quilez J."/>
            <person name="Marques-Bonet T."/>
            <person name="Raney B.J."/>
            <person name="Ingham P.W."/>
            <person name="Tay A."/>
            <person name="Hillier L.W."/>
            <person name="Minx P."/>
            <person name="Boehm T."/>
            <person name="Wilson R.K."/>
            <person name="Brenner S."/>
            <person name="Warren W.C."/>
        </authorList>
    </citation>
    <scope>NUCLEOTIDE SEQUENCE [LARGE SCALE GENOMIC DNA]</scope>
</reference>
<evidence type="ECO:0000259" key="1">
    <source>
        <dbReference type="PROSITE" id="PS50060"/>
    </source>
</evidence>